<dbReference type="EMBL" id="JBBPBN010000400">
    <property type="protein sequence ID" value="KAK8487358.1"/>
    <property type="molecule type" value="Genomic_DNA"/>
</dbReference>
<protein>
    <submittedName>
        <fullName evidence="1">Uncharacterized protein</fullName>
    </submittedName>
</protein>
<comment type="caution">
    <text evidence="1">The sequence shown here is derived from an EMBL/GenBank/DDBJ whole genome shotgun (WGS) entry which is preliminary data.</text>
</comment>
<proteinExistence type="predicted"/>
<evidence type="ECO:0000313" key="1">
    <source>
        <dbReference type="EMBL" id="KAK8487358.1"/>
    </source>
</evidence>
<keyword evidence="2" id="KW-1185">Reference proteome</keyword>
<name>A0ABR2A2V3_9ROSI</name>
<sequence>MGKLRGEGTRKVRPLAQAHLDAGQIEVDVDEWAARNNDTRPCQVVIIASRIRSKRERFYLVDRFFFDLLLHQQKFIRV</sequence>
<dbReference type="Proteomes" id="UP001396334">
    <property type="component" value="Unassembled WGS sequence"/>
</dbReference>
<accession>A0ABR2A2V3</accession>
<evidence type="ECO:0000313" key="2">
    <source>
        <dbReference type="Proteomes" id="UP001396334"/>
    </source>
</evidence>
<organism evidence="1 2">
    <name type="scientific">Hibiscus sabdariffa</name>
    <name type="common">roselle</name>
    <dbReference type="NCBI Taxonomy" id="183260"/>
    <lineage>
        <taxon>Eukaryota</taxon>
        <taxon>Viridiplantae</taxon>
        <taxon>Streptophyta</taxon>
        <taxon>Embryophyta</taxon>
        <taxon>Tracheophyta</taxon>
        <taxon>Spermatophyta</taxon>
        <taxon>Magnoliopsida</taxon>
        <taxon>eudicotyledons</taxon>
        <taxon>Gunneridae</taxon>
        <taxon>Pentapetalae</taxon>
        <taxon>rosids</taxon>
        <taxon>malvids</taxon>
        <taxon>Malvales</taxon>
        <taxon>Malvaceae</taxon>
        <taxon>Malvoideae</taxon>
        <taxon>Hibiscus</taxon>
    </lineage>
</organism>
<gene>
    <name evidence="1" type="ORF">V6N11_021430</name>
</gene>
<reference evidence="1 2" key="1">
    <citation type="journal article" date="2024" name="G3 (Bethesda)">
        <title>Genome assembly of Hibiscus sabdariffa L. provides insights into metabolisms of medicinal natural products.</title>
        <authorList>
            <person name="Kim T."/>
        </authorList>
    </citation>
    <scope>NUCLEOTIDE SEQUENCE [LARGE SCALE GENOMIC DNA]</scope>
    <source>
        <strain evidence="1">TK-2024</strain>
        <tissue evidence="1">Old leaves</tissue>
    </source>
</reference>